<sequence>MLYSAGIKHDKNSIISLFITEFRIYEKRTVLFRLLLGAIFIIAAIFLNVATPIKGIMIAIGAWFISSTDFPARLRADENIRKFGNEFPIFKYEFKGSYFIVKEKKSMNIDYSKVEHLVLDGEYIYIFMGRSNAIILDKKEVKGFLKNTYTDTIESFKIFLEEKTKKKFEVSKSLIFLNIFDIVDIFRK</sequence>
<reference evidence="1 2" key="1">
    <citation type="submission" date="2018-09" db="EMBL/GenBank/DDBJ databases">
        <title>Genome sequencing of Lachnoanaerobaculum umeaense DSM 23576.</title>
        <authorList>
            <person name="Kook J.-K."/>
            <person name="Park S.-N."/>
            <person name="Lim Y.K."/>
        </authorList>
    </citation>
    <scope>NUCLEOTIDE SEQUENCE [LARGE SCALE GENOMIC DNA]</scope>
    <source>
        <strain evidence="2">DSM 23576 \ CCUG 58757</strain>
    </source>
</reference>
<keyword evidence="2" id="KW-1185">Reference proteome</keyword>
<name>A0A385Q0F3_9FIRM</name>
<gene>
    <name evidence="1" type="ORF">D4A81_07180</name>
</gene>
<protein>
    <submittedName>
        <fullName evidence="1">Uncharacterized protein</fullName>
    </submittedName>
</protein>
<evidence type="ECO:0000313" key="1">
    <source>
        <dbReference type="EMBL" id="AYA99732.1"/>
    </source>
</evidence>
<dbReference type="OrthoDB" id="2039371at2"/>
<dbReference type="Proteomes" id="UP000265562">
    <property type="component" value="Chromosome"/>
</dbReference>
<dbReference type="EMBL" id="CP032364">
    <property type="protein sequence ID" value="AYA99732.1"/>
    <property type="molecule type" value="Genomic_DNA"/>
</dbReference>
<proteinExistence type="predicted"/>
<evidence type="ECO:0000313" key="2">
    <source>
        <dbReference type="Proteomes" id="UP000265562"/>
    </source>
</evidence>
<dbReference type="AlphaFoldDB" id="A0A385Q0F3"/>
<dbReference type="RefSeq" id="WP_111524500.1">
    <property type="nucleotide sequence ID" value="NZ_CP032364.1"/>
</dbReference>
<organism evidence="1 2">
    <name type="scientific">Lachnoanaerobaculum umeaense</name>
    <dbReference type="NCBI Taxonomy" id="617123"/>
    <lineage>
        <taxon>Bacteria</taxon>
        <taxon>Bacillati</taxon>
        <taxon>Bacillota</taxon>
        <taxon>Clostridia</taxon>
        <taxon>Lachnospirales</taxon>
        <taxon>Lachnospiraceae</taxon>
        <taxon>Lachnoanaerobaculum</taxon>
    </lineage>
</organism>
<dbReference type="KEGG" id="lua:D4A81_07180"/>
<accession>A0A385Q0F3</accession>